<dbReference type="GeneID" id="107227145"/>
<gene>
    <name evidence="3 4" type="primary">LOC107227145</name>
</gene>
<accession>A0A6J0CBW8</accession>
<dbReference type="RefSeq" id="XP_015523684.2">
    <property type="nucleotide sequence ID" value="XM_015668198.2"/>
</dbReference>
<feature type="signal peptide" evidence="1">
    <location>
        <begin position="1"/>
        <end position="28"/>
    </location>
</feature>
<dbReference type="OrthoDB" id="6591549at2759"/>
<reference evidence="3 4" key="1">
    <citation type="submission" date="2025-05" db="UniProtKB">
        <authorList>
            <consortium name="RefSeq"/>
        </authorList>
    </citation>
    <scope>IDENTIFICATION</scope>
    <source>
        <tissue evidence="3 4">Thorax and Abdomen</tissue>
    </source>
</reference>
<dbReference type="Proteomes" id="UP000829291">
    <property type="component" value="Chromosome 3"/>
</dbReference>
<dbReference type="KEGG" id="nlo:107227145"/>
<evidence type="ECO:0000313" key="3">
    <source>
        <dbReference type="RefSeq" id="XP_015523684.2"/>
    </source>
</evidence>
<keyword evidence="1" id="KW-0732">Signal</keyword>
<feature type="chain" id="PRO_5045019108" evidence="1">
    <location>
        <begin position="29"/>
        <end position="191"/>
    </location>
</feature>
<dbReference type="InParanoid" id="A0A6J0CBW8"/>
<evidence type="ECO:0000313" key="2">
    <source>
        <dbReference type="Proteomes" id="UP000829291"/>
    </source>
</evidence>
<evidence type="ECO:0000313" key="4">
    <source>
        <dbReference type="RefSeq" id="XP_046591283.1"/>
    </source>
</evidence>
<keyword evidence="2" id="KW-1185">Reference proteome</keyword>
<sequence length="191" mass="21355">MFSILESRMMIIYQVTVILSLNALLVQCAPFLHQTTDGSWDENMVDCSPGGRCWEYLQRQELPAKQDYYKDPLRLQSHRDQNSIIAQPSLDTLPPTNRIAKKGVFTSRGWGAGGMPFSVLYMNPHSSRSNSNTGANEIEPVRALPLESPALLPPPRHSTNRVALRNGASGRRQYSIIPQLFVSYGWGPLGK</sequence>
<protein>
    <submittedName>
        <fullName evidence="3 4">Uncharacterized protein LOC107227145</fullName>
    </submittedName>
</protein>
<dbReference type="AlphaFoldDB" id="A0A6J0CBW8"/>
<proteinExistence type="predicted"/>
<organism evidence="2 3">
    <name type="scientific">Neodiprion lecontei</name>
    <name type="common">Redheaded pine sawfly</name>
    <dbReference type="NCBI Taxonomy" id="441921"/>
    <lineage>
        <taxon>Eukaryota</taxon>
        <taxon>Metazoa</taxon>
        <taxon>Ecdysozoa</taxon>
        <taxon>Arthropoda</taxon>
        <taxon>Hexapoda</taxon>
        <taxon>Insecta</taxon>
        <taxon>Pterygota</taxon>
        <taxon>Neoptera</taxon>
        <taxon>Endopterygota</taxon>
        <taxon>Hymenoptera</taxon>
        <taxon>Tenthredinoidea</taxon>
        <taxon>Diprionidae</taxon>
        <taxon>Diprioninae</taxon>
        <taxon>Neodiprion</taxon>
    </lineage>
</organism>
<name>A0A6J0CBW8_NEOLC</name>
<evidence type="ECO:0000256" key="1">
    <source>
        <dbReference type="SAM" id="SignalP"/>
    </source>
</evidence>
<dbReference type="RefSeq" id="XP_046591283.1">
    <property type="nucleotide sequence ID" value="XM_046735327.1"/>
</dbReference>